<sequence>MDSVRGLGWSPGVRPGAPGSSSTRLELFYDLVFAFAFIQVTTLTANTPTVRGLVQCLAVLALLWWAWTGFAVIGNLVRTDQGVVPFVAFATMAVVFVFTIAMPHAFREGPTGLSGPLVFAVCYFLTRAVQVALLGWLTRVNRELRRRFLLAIGRGLPVGALILAAALLPQFLPGEQERVWLRLGLWIAALTVEYGIALALRGGGWLVLSAGHWAERHALIVLVALGETIIGLGLGAGFATGRPLSWQVIVGALLAVAVLAAQWWAYFDTLALAMEQTLHRTRDQRARAVLARDAYTYLHLLLVAGPILFALGAKGKAGGHAESSGLAGELPHFELVAVFGGVAIYFLGLAALGWRVLRMLRWPTMAAVTPLTLLALVVPRLPGLATLGLLTVVVVAAITVQTLVDAPLRQRVREVALAEQLAAEAEQSNWRRRHL</sequence>
<gene>
    <name evidence="3" type="ORF">Vqi01_04410</name>
</gene>
<keyword evidence="2" id="KW-0812">Transmembrane</keyword>
<feature type="transmembrane region" description="Helical" evidence="2">
    <location>
        <begin position="219"/>
        <end position="240"/>
    </location>
</feature>
<evidence type="ECO:0000313" key="3">
    <source>
        <dbReference type="EMBL" id="GIJ25279.1"/>
    </source>
</evidence>
<dbReference type="InterPro" id="IPR010640">
    <property type="entry name" value="Low_temperature_requirement_A"/>
</dbReference>
<feature type="transmembrane region" description="Helical" evidence="2">
    <location>
        <begin position="117"/>
        <end position="136"/>
    </location>
</feature>
<organism evidence="3 4">
    <name type="scientific">Micromonospora qiuiae</name>
    <dbReference type="NCBI Taxonomy" id="502268"/>
    <lineage>
        <taxon>Bacteria</taxon>
        <taxon>Bacillati</taxon>
        <taxon>Actinomycetota</taxon>
        <taxon>Actinomycetes</taxon>
        <taxon>Micromonosporales</taxon>
        <taxon>Micromonosporaceae</taxon>
        <taxon>Micromonospora</taxon>
    </lineage>
</organism>
<feature type="transmembrane region" description="Helical" evidence="2">
    <location>
        <begin position="359"/>
        <end position="378"/>
    </location>
</feature>
<dbReference type="RefSeq" id="WP_204032486.1">
    <property type="nucleotide sequence ID" value="NZ_BOPC01000007.1"/>
</dbReference>
<dbReference type="PANTHER" id="PTHR36840:SF1">
    <property type="entry name" value="BLL5714 PROTEIN"/>
    <property type="match status" value="1"/>
</dbReference>
<keyword evidence="2" id="KW-1133">Transmembrane helix</keyword>
<feature type="transmembrane region" description="Helical" evidence="2">
    <location>
        <begin position="294"/>
        <end position="313"/>
    </location>
</feature>
<dbReference type="Proteomes" id="UP000653076">
    <property type="component" value="Unassembled WGS sequence"/>
</dbReference>
<evidence type="ECO:0000313" key="4">
    <source>
        <dbReference type="Proteomes" id="UP000653076"/>
    </source>
</evidence>
<keyword evidence="2" id="KW-0472">Membrane</keyword>
<dbReference type="Pfam" id="PF06772">
    <property type="entry name" value="LtrA"/>
    <property type="match status" value="1"/>
</dbReference>
<reference evidence="3 4" key="1">
    <citation type="submission" date="2021-01" db="EMBL/GenBank/DDBJ databases">
        <title>Whole genome shotgun sequence of Verrucosispora qiuiae NBRC 106684.</title>
        <authorList>
            <person name="Komaki H."/>
            <person name="Tamura T."/>
        </authorList>
    </citation>
    <scope>NUCLEOTIDE SEQUENCE [LARGE SCALE GENOMIC DNA]</scope>
    <source>
        <strain evidence="3 4">NBRC 106684</strain>
    </source>
</reference>
<feature type="transmembrane region" description="Helical" evidence="2">
    <location>
        <begin position="246"/>
        <end position="273"/>
    </location>
</feature>
<protein>
    <submittedName>
        <fullName evidence="3">Low temperature requirement protein A</fullName>
    </submittedName>
</protein>
<feature type="transmembrane region" description="Helical" evidence="2">
    <location>
        <begin position="384"/>
        <end position="404"/>
    </location>
</feature>
<keyword evidence="4" id="KW-1185">Reference proteome</keyword>
<feature type="transmembrane region" description="Helical" evidence="2">
    <location>
        <begin position="83"/>
        <end position="105"/>
    </location>
</feature>
<feature type="region of interest" description="Disordered" evidence="1">
    <location>
        <begin position="1"/>
        <end position="20"/>
    </location>
</feature>
<feature type="transmembrane region" description="Helical" evidence="2">
    <location>
        <begin position="148"/>
        <end position="171"/>
    </location>
</feature>
<feature type="transmembrane region" description="Helical" evidence="2">
    <location>
        <begin position="52"/>
        <end position="76"/>
    </location>
</feature>
<evidence type="ECO:0000256" key="2">
    <source>
        <dbReference type="SAM" id="Phobius"/>
    </source>
</evidence>
<evidence type="ECO:0000256" key="1">
    <source>
        <dbReference type="SAM" id="MobiDB-lite"/>
    </source>
</evidence>
<proteinExistence type="predicted"/>
<feature type="transmembrane region" description="Helical" evidence="2">
    <location>
        <begin position="183"/>
        <end position="207"/>
    </location>
</feature>
<feature type="transmembrane region" description="Helical" evidence="2">
    <location>
        <begin position="333"/>
        <end position="352"/>
    </location>
</feature>
<accession>A0ABQ4J549</accession>
<comment type="caution">
    <text evidence="3">The sequence shown here is derived from an EMBL/GenBank/DDBJ whole genome shotgun (WGS) entry which is preliminary data.</text>
</comment>
<dbReference type="PANTHER" id="PTHR36840">
    <property type="entry name" value="BLL5714 PROTEIN"/>
    <property type="match status" value="1"/>
</dbReference>
<name>A0ABQ4J549_9ACTN</name>
<dbReference type="EMBL" id="BOPC01000007">
    <property type="protein sequence ID" value="GIJ25279.1"/>
    <property type="molecule type" value="Genomic_DNA"/>
</dbReference>